<protein>
    <recommendedName>
        <fullName evidence="4">DUF1571 domain-containing protein</fullName>
    </recommendedName>
</protein>
<dbReference type="InterPro" id="IPR011465">
    <property type="entry name" value="DUF1571"/>
</dbReference>
<dbReference type="Proteomes" id="UP000609651">
    <property type="component" value="Unassembled WGS sequence"/>
</dbReference>
<organism evidence="2 3">
    <name type="scientific">Alienimonas chondri</name>
    <dbReference type="NCBI Taxonomy" id="2681879"/>
    <lineage>
        <taxon>Bacteria</taxon>
        <taxon>Pseudomonadati</taxon>
        <taxon>Planctomycetota</taxon>
        <taxon>Planctomycetia</taxon>
        <taxon>Planctomycetales</taxon>
        <taxon>Planctomycetaceae</taxon>
        <taxon>Alienimonas</taxon>
    </lineage>
</organism>
<feature type="chain" id="PRO_5047386629" description="DUF1571 domain-containing protein" evidence="1">
    <location>
        <begin position="20"/>
        <end position="304"/>
    </location>
</feature>
<dbReference type="EMBL" id="WTPX01000001">
    <property type="protein sequence ID" value="NNJ23967.1"/>
    <property type="molecule type" value="Genomic_DNA"/>
</dbReference>
<dbReference type="RefSeq" id="WP_171182446.1">
    <property type="nucleotide sequence ID" value="NZ_WTPX01000001.1"/>
</dbReference>
<keyword evidence="3" id="KW-1185">Reference proteome</keyword>
<accession>A0ABX1V6P6</accession>
<evidence type="ECO:0000313" key="2">
    <source>
        <dbReference type="EMBL" id="NNJ23967.1"/>
    </source>
</evidence>
<dbReference type="Pfam" id="PF07608">
    <property type="entry name" value="DUF1571"/>
    <property type="match status" value="1"/>
</dbReference>
<keyword evidence="1" id="KW-0732">Signal</keyword>
<name>A0ABX1V6P6_9PLAN</name>
<sequence>MLRPLPVLGSSLLLCGAWAFVGGVAPEAPAAPNNGTVEANRAGTVELLRVASADSSLILAKPSDGPSTRALRRSVELLRDGLERLDAVPAYTATFQKREAVDGVLLDPQTMALTLRHEPFGVHLSWLEGQRGRTLLYEAGRHDGRMLVNPGGWKGRLTGTLRLDPEGSLAKSEARQPVTMIGLERLAETLLSHRVKELASGEDFVCTLSDGHEHDGRPAWKHVLDYSTPQVGGEFRRSVVLIDREWNLPVRLETYGWPAGDVPADELDARTLTGRYSYTAIDLDSLTDAESVDDLVEFTGFHVK</sequence>
<comment type="caution">
    <text evidence="2">The sequence shown here is derived from an EMBL/GenBank/DDBJ whole genome shotgun (WGS) entry which is preliminary data.</text>
</comment>
<evidence type="ECO:0008006" key="4">
    <source>
        <dbReference type="Google" id="ProtNLM"/>
    </source>
</evidence>
<reference evidence="2 3" key="1">
    <citation type="journal article" date="2020" name="Syst. Appl. Microbiol.">
        <title>Alienimonas chondri sp. nov., a novel planctomycete isolated from the biofilm of the red alga Chondrus crispus.</title>
        <authorList>
            <person name="Vitorino I."/>
            <person name="Albuquerque L."/>
            <person name="Wiegand S."/>
            <person name="Kallscheuer N."/>
            <person name="da Costa M.S."/>
            <person name="Lobo-da-Cunha A."/>
            <person name="Jogler C."/>
            <person name="Lage O.M."/>
        </authorList>
    </citation>
    <scope>NUCLEOTIDE SEQUENCE [LARGE SCALE GENOMIC DNA]</scope>
    <source>
        <strain evidence="2 3">LzC2</strain>
    </source>
</reference>
<evidence type="ECO:0000256" key="1">
    <source>
        <dbReference type="SAM" id="SignalP"/>
    </source>
</evidence>
<feature type="signal peptide" evidence="1">
    <location>
        <begin position="1"/>
        <end position="19"/>
    </location>
</feature>
<evidence type="ECO:0000313" key="3">
    <source>
        <dbReference type="Proteomes" id="UP000609651"/>
    </source>
</evidence>
<proteinExistence type="predicted"/>
<gene>
    <name evidence="2" type="ORF">LzC2_00140</name>
</gene>